<proteinExistence type="predicted"/>
<evidence type="ECO:0000313" key="2">
    <source>
        <dbReference type="Proteomes" id="UP000177625"/>
    </source>
</evidence>
<dbReference type="Proteomes" id="UP000177625">
    <property type="component" value="Unassembled WGS sequence"/>
</dbReference>
<name>A0A1E1MVR5_RHYSE</name>
<reference evidence="2" key="1">
    <citation type="submission" date="2016-03" db="EMBL/GenBank/DDBJ databases">
        <authorList>
            <person name="Guldener U."/>
        </authorList>
    </citation>
    <scope>NUCLEOTIDE SEQUENCE [LARGE SCALE GENOMIC DNA]</scope>
</reference>
<protein>
    <submittedName>
        <fullName evidence="1">Uncharacterized protein</fullName>
    </submittedName>
</protein>
<accession>A0A1E1MVR5</accession>
<keyword evidence="2" id="KW-1185">Reference proteome</keyword>
<evidence type="ECO:0000313" key="1">
    <source>
        <dbReference type="EMBL" id="CZT53181.1"/>
    </source>
</evidence>
<dbReference type="AlphaFoldDB" id="A0A1E1MVR5"/>
<dbReference type="EMBL" id="FJVC01000691">
    <property type="protein sequence ID" value="CZT53181.1"/>
    <property type="molecule type" value="Genomic_DNA"/>
</dbReference>
<gene>
    <name evidence="1" type="ORF">RSE6_14649</name>
</gene>
<organism evidence="1 2">
    <name type="scientific">Rhynchosporium secalis</name>
    <name type="common">Barley scald fungus</name>
    <dbReference type="NCBI Taxonomy" id="38038"/>
    <lineage>
        <taxon>Eukaryota</taxon>
        <taxon>Fungi</taxon>
        <taxon>Dikarya</taxon>
        <taxon>Ascomycota</taxon>
        <taxon>Pezizomycotina</taxon>
        <taxon>Leotiomycetes</taxon>
        <taxon>Helotiales</taxon>
        <taxon>Ploettnerulaceae</taxon>
        <taxon>Rhynchosporium</taxon>
    </lineage>
</organism>
<sequence>MYQINSALAFENLIRLKEILVGLLRIQLYLPLAIKRPGSCTVTLAGAIEDNDIYPTPGLSDGDNVAILAATTAPILLRDDSPPKDKMQGALDMNIPGERSSGLLPSAAALIVSSIVMLIDLGFDSSKSGVASTERAELESDSRPLAYWDPLTAPLHVPNIPT</sequence>